<evidence type="ECO:0000313" key="2">
    <source>
        <dbReference type="Proteomes" id="UP001296993"/>
    </source>
</evidence>
<dbReference type="Gene3D" id="3.40.50.300">
    <property type="entry name" value="P-loop containing nucleotide triphosphate hydrolases"/>
    <property type="match status" value="1"/>
</dbReference>
<proteinExistence type="predicted"/>
<dbReference type="EMBL" id="JAGIOF010000001">
    <property type="protein sequence ID" value="MBP2386033.1"/>
    <property type="molecule type" value="Genomic_DNA"/>
</dbReference>
<organism evidence="1 2">
    <name type="scientific">Paeniglutamicibacter kerguelensis</name>
    <dbReference type="NCBI Taxonomy" id="254788"/>
    <lineage>
        <taxon>Bacteria</taxon>
        <taxon>Bacillati</taxon>
        <taxon>Actinomycetota</taxon>
        <taxon>Actinomycetes</taxon>
        <taxon>Micrococcales</taxon>
        <taxon>Micrococcaceae</taxon>
        <taxon>Paeniglutamicibacter</taxon>
    </lineage>
</organism>
<dbReference type="RefSeq" id="WP_209997003.1">
    <property type="nucleotide sequence ID" value="NZ_BAAAJY010000003.1"/>
</dbReference>
<dbReference type="Proteomes" id="UP001296993">
    <property type="component" value="Unassembled WGS sequence"/>
</dbReference>
<comment type="caution">
    <text evidence="1">The sequence shown here is derived from an EMBL/GenBank/DDBJ whole genome shotgun (WGS) entry which is preliminary data.</text>
</comment>
<sequence length="93" mass="10511">MRQNPLLRIRDEPTAALNPKPEDELYRRFVDQATGFDGMVTVPGFHRFLAVRTKDEILVVSGGKIVERGNPEQLMSNKSEYARIYVAQAGGYN</sequence>
<gene>
    <name evidence="1" type="ORF">JOF47_001544</name>
</gene>
<accession>A0ABS4XCS6</accession>
<keyword evidence="2" id="KW-1185">Reference proteome</keyword>
<dbReference type="InterPro" id="IPR027417">
    <property type="entry name" value="P-loop_NTPase"/>
</dbReference>
<protein>
    <submittedName>
        <fullName evidence="1">ABC-type multidrug transport system fused ATPase/permease subunit</fullName>
    </submittedName>
</protein>
<reference evidence="1 2" key="1">
    <citation type="submission" date="2021-03" db="EMBL/GenBank/DDBJ databases">
        <title>Sequencing the genomes of 1000 actinobacteria strains.</title>
        <authorList>
            <person name="Klenk H.-P."/>
        </authorList>
    </citation>
    <scope>NUCLEOTIDE SEQUENCE [LARGE SCALE GENOMIC DNA]</scope>
    <source>
        <strain evidence="1 2">DSM 15797</strain>
    </source>
</reference>
<dbReference type="SUPFAM" id="SSF52540">
    <property type="entry name" value="P-loop containing nucleoside triphosphate hydrolases"/>
    <property type="match status" value="1"/>
</dbReference>
<name>A0ABS4XCS6_9MICC</name>
<evidence type="ECO:0000313" key="1">
    <source>
        <dbReference type="EMBL" id="MBP2386033.1"/>
    </source>
</evidence>